<keyword evidence="2" id="KW-0479">Metal-binding</keyword>
<dbReference type="GeneID" id="70178460"/>
<dbReference type="Pfam" id="PF00172">
    <property type="entry name" value="Zn_clus"/>
    <property type="match status" value="1"/>
</dbReference>
<dbReference type="RefSeq" id="XP_046012709.1">
    <property type="nucleotide sequence ID" value="XM_046148914.1"/>
</dbReference>
<dbReference type="GO" id="GO:0000981">
    <property type="term" value="F:DNA-binding transcription factor activity, RNA polymerase II-specific"/>
    <property type="evidence" value="ECO:0007669"/>
    <property type="project" value="InterPro"/>
</dbReference>
<dbReference type="SUPFAM" id="SSF57701">
    <property type="entry name" value="Zn2/Cys6 DNA-binding domain"/>
    <property type="match status" value="1"/>
</dbReference>
<keyword evidence="4" id="KW-0804">Transcription</keyword>
<dbReference type="PANTHER" id="PTHR47338">
    <property type="entry name" value="ZN(II)2CYS6 TRANSCRIPTION FACTOR (EUROFUNG)-RELATED"/>
    <property type="match status" value="1"/>
</dbReference>
<dbReference type="Proteomes" id="UP000756346">
    <property type="component" value="Unassembled WGS sequence"/>
</dbReference>
<keyword evidence="5" id="KW-0539">Nucleus</keyword>
<evidence type="ECO:0000256" key="4">
    <source>
        <dbReference type="ARBA" id="ARBA00023163"/>
    </source>
</evidence>
<feature type="non-terminal residue" evidence="7">
    <location>
        <position position="1"/>
    </location>
</feature>
<dbReference type="OrthoDB" id="2943660at2759"/>
<dbReference type="AlphaFoldDB" id="A0A9P8Y684"/>
<name>A0A9P8Y684_9PEZI</name>
<evidence type="ECO:0000256" key="5">
    <source>
        <dbReference type="ARBA" id="ARBA00023242"/>
    </source>
</evidence>
<evidence type="ECO:0000259" key="6">
    <source>
        <dbReference type="PROSITE" id="PS50048"/>
    </source>
</evidence>
<evidence type="ECO:0000313" key="8">
    <source>
        <dbReference type="Proteomes" id="UP000756346"/>
    </source>
</evidence>
<evidence type="ECO:0000256" key="1">
    <source>
        <dbReference type="ARBA" id="ARBA00004123"/>
    </source>
</evidence>
<evidence type="ECO:0000256" key="2">
    <source>
        <dbReference type="ARBA" id="ARBA00022723"/>
    </source>
</evidence>
<feature type="non-terminal residue" evidence="7">
    <location>
        <position position="66"/>
    </location>
</feature>
<protein>
    <recommendedName>
        <fullName evidence="6">Zn(2)-C6 fungal-type domain-containing protein</fullName>
    </recommendedName>
</protein>
<dbReference type="PROSITE" id="PS50048">
    <property type="entry name" value="ZN2_CY6_FUNGAL_2"/>
    <property type="match status" value="1"/>
</dbReference>
<dbReference type="PANTHER" id="PTHR47338:SF5">
    <property type="entry name" value="ZN(II)2CYS6 TRANSCRIPTION FACTOR (EUROFUNG)"/>
    <property type="match status" value="1"/>
</dbReference>
<keyword evidence="3" id="KW-0805">Transcription regulation</keyword>
<gene>
    <name evidence="7" type="ORF">B0I36DRAFT_211340</name>
</gene>
<accession>A0A9P8Y684</accession>
<dbReference type="Gene3D" id="4.10.240.10">
    <property type="entry name" value="Zn(2)-C6 fungal-type DNA-binding domain"/>
    <property type="match status" value="1"/>
</dbReference>
<dbReference type="CDD" id="cd00067">
    <property type="entry name" value="GAL4"/>
    <property type="match status" value="1"/>
</dbReference>
<evidence type="ECO:0000256" key="3">
    <source>
        <dbReference type="ARBA" id="ARBA00023015"/>
    </source>
</evidence>
<dbReference type="EMBL" id="JAGTJQ010000005">
    <property type="protein sequence ID" value="KAH7031029.1"/>
    <property type="molecule type" value="Genomic_DNA"/>
</dbReference>
<feature type="domain" description="Zn(2)-C6 fungal-type" evidence="6">
    <location>
        <begin position="8"/>
        <end position="41"/>
    </location>
</feature>
<dbReference type="InterPro" id="IPR001138">
    <property type="entry name" value="Zn2Cys6_DnaBD"/>
</dbReference>
<reference evidence="7" key="1">
    <citation type="journal article" date="2021" name="Nat. Commun.">
        <title>Genetic determinants of endophytism in the Arabidopsis root mycobiome.</title>
        <authorList>
            <person name="Mesny F."/>
            <person name="Miyauchi S."/>
            <person name="Thiergart T."/>
            <person name="Pickel B."/>
            <person name="Atanasova L."/>
            <person name="Karlsson M."/>
            <person name="Huettel B."/>
            <person name="Barry K.W."/>
            <person name="Haridas S."/>
            <person name="Chen C."/>
            <person name="Bauer D."/>
            <person name="Andreopoulos W."/>
            <person name="Pangilinan J."/>
            <person name="LaButti K."/>
            <person name="Riley R."/>
            <person name="Lipzen A."/>
            <person name="Clum A."/>
            <person name="Drula E."/>
            <person name="Henrissat B."/>
            <person name="Kohler A."/>
            <person name="Grigoriev I.V."/>
            <person name="Martin F.M."/>
            <person name="Hacquard S."/>
        </authorList>
    </citation>
    <scope>NUCLEOTIDE SEQUENCE</scope>
    <source>
        <strain evidence="7">MPI-CAGE-CH-0230</strain>
    </source>
</reference>
<dbReference type="SMART" id="SM00066">
    <property type="entry name" value="GAL4"/>
    <property type="match status" value="1"/>
</dbReference>
<organism evidence="7 8">
    <name type="scientific">Microdochium trichocladiopsis</name>
    <dbReference type="NCBI Taxonomy" id="1682393"/>
    <lineage>
        <taxon>Eukaryota</taxon>
        <taxon>Fungi</taxon>
        <taxon>Dikarya</taxon>
        <taxon>Ascomycota</taxon>
        <taxon>Pezizomycotina</taxon>
        <taxon>Sordariomycetes</taxon>
        <taxon>Xylariomycetidae</taxon>
        <taxon>Xylariales</taxon>
        <taxon>Microdochiaceae</taxon>
        <taxon>Microdochium</taxon>
    </lineage>
</organism>
<dbReference type="GO" id="GO:0005634">
    <property type="term" value="C:nucleus"/>
    <property type="evidence" value="ECO:0007669"/>
    <property type="project" value="UniProtKB-SubCell"/>
</dbReference>
<comment type="caution">
    <text evidence="7">The sequence shown here is derived from an EMBL/GenBank/DDBJ whole genome shotgun (WGS) entry which is preliminary data.</text>
</comment>
<keyword evidence="8" id="KW-1185">Reference proteome</keyword>
<evidence type="ECO:0000313" key="7">
    <source>
        <dbReference type="EMBL" id="KAH7031029.1"/>
    </source>
</evidence>
<comment type="subcellular location">
    <subcellularLocation>
        <location evidence="1">Nucleus</location>
    </subcellularLocation>
</comment>
<sequence length="66" mass="7642">KRQKIDHACQICRDRKVRCDGGRPVCGSCQRRGHGQDECLYDELAAPTYSYIETLESRLKRLEDTI</sequence>
<dbReference type="GO" id="GO:0008270">
    <property type="term" value="F:zinc ion binding"/>
    <property type="evidence" value="ECO:0007669"/>
    <property type="project" value="InterPro"/>
</dbReference>
<dbReference type="InterPro" id="IPR050815">
    <property type="entry name" value="TF_fung"/>
</dbReference>
<proteinExistence type="predicted"/>
<dbReference type="InterPro" id="IPR036864">
    <property type="entry name" value="Zn2-C6_fun-type_DNA-bd_sf"/>
</dbReference>